<evidence type="ECO:0000256" key="2">
    <source>
        <dbReference type="ARBA" id="ARBA00022741"/>
    </source>
</evidence>
<dbReference type="Gene3D" id="3.30.230.10">
    <property type="match status" value="1"/>
</dbReference>
<dbReference type="InterPro" id="IPR025158">
    <property type="entry name" value="Mg_chelat-rel_C"/>
</dbReference>
<dbReference type="InterPro" id="IPR045006">
    <property type="entry name" value="CHLI-like"/>
</dbReference>
<dbReference type="InterPro" id="IPR004482">
    <property type="entry name" value="Mg_chelat-rel"/>
</dbReference>
<dbReference type="SMART" id="SM00382">
    <property type="entry name" value="AAA"/>
    <property type="match status" value="1"/>
</dbReference>
<proteinExistence type="inferred from homology"/>
<dbReference type="SUPFAM" id="SSF52540">
    <property type="entry name" value="P-loop containing nucleoside triphosphate hydrolases"/>
    <property type="match status" value="1"/>
</dbReference>
<reference evidence="5 6" key="1">
    <citation type="submission" date="2019-03" db="EMBL/GenBank/DDBJ databases">
        <title>Genomic analyses of the natural microbiome of Caenorhabditis elegans.</title>
        <authorList>
            <person name="Samuel B."/>
        </authorList>
    </citation>
    <scope>NUCLEOTIDE SEQUENCE [LARGE SCALE GENOMIC DNA]</scope>
    <source>
        <strain evidence="5 6">JUb102</strain>
    </source>
</reference>
<evidence type="ECO:0000259" key="4">
    <source>
        <dbReference type="SMART" id="SM00382"/>
    </source>
</evidence>
<dbReference type="PANTHER" id="PTHR32039">
    <property type="entry name" value="MAGNESIUM-CHELATASE SUBUNIT CHLI"/>
    <property type="match status" value="1"/>
</dbReference>
<keyword evidence="3" id="KW-0067">ATP-binding</keyword>
<dbReference type="SUPFAM" id="SSF54211">
    <property type="entry name" value="Ribosomal protein S5 domain 2-like"/>
    <property type="match status" value="1"/>
</dbReference>
<evidence type="ECO:0000313" key="6">
    <source>
        <dbReference type="Proteomes" id="UP000295055"/>
    </source>
</evidence>
<dbReference type="InterPro" id="IPR027417">
    <property type="entry name" value="P-loop_NTPase"/>
</dbReference>
<dbReference type="Gene3D" id="3.40.50.300">
    <property type="entry name" value="P-loop containing nucleotide triphosphate hydrolases"/>
    <property type="match status" value="1"/>
</dbReference>
<dbReference type="Pfam" id="PF01078">
    <property type="entry name" value="Mg_chelatase"/>
    <property type="match status" value="1"/>
</dbReference>
<dbReference type="Pfam" id="PF13541">
    <property type="entry name" value="ChlI"/>
    <property type="match status" value="1"/>
</dbReference>
<feature type="domain" description="AAA+ ATPase" evidence="4">
    <location>
        <begin position="211"/>
        <end position="391"/>
    </location>
</feature>
<keyword evidence="2" id="KW-0547">Nucleotide-binding</keyword>
<comment type="similarity">
    <text evidence="1">Belongs to the Mg-chelatase subunits D/I family. ComM subfamily.</text>
</comment>
<evidence type="ECO:0000313" key="5">
    <source>
        <dbReference type="EMBL" id="TCT34300.1"/>
    </source>
</evidence>
<accession>A0A4R3NJ63</accession>
<dbReference type="PRINTS" id="PR01657">
    <property type="entry name" value="MCMFAMILY"/>
</dbReference>
<evidence type="ECO:0000256" key="3">
    <source>
        <dbReference type="ARBA" id="ARBA00022840"/>
    </source>
</evidence>
<dbReference type="GO" id="GO:0003677">
    <property type="term" value="F:DNA binding"/>
    <property type="evidence" value="ECO:0007669"/>
    <property type="project" value="InterPro"/>
</dbReference>
<name>A0A4R3NJ63_9GAMM</name>
<dbReference type="AlphaFoldDB" id="A0A4R3NJ63"/>
<dbReference type="InterPro" id="IPR020568">
    <property type="entry name" value="Ribosomal_Su5_D2-typ_SF"/>
</dbReference>
<dbReference type="EMBL" id="SMAS01000005">
    <property type="protein sequence ID" value="TCT34300.1"/>
    <property type="molecule type" value="Genomic_DNA"/>
</dbReference>
<comment type="caution">
    <text evidence="5">The sequence shown here is derived from an EMBL/GenBank/DDBJ whole genome shotgun (WGS) entry which is preliminary data.</text>
</comment>
<dbReference type="RefSeq" id="WP_132496291.1">
    <property type="nucleotide sequence ID" value="NZ_SMAS01000005.1"/>
</dbReference>
<protein>
    <submittedName>
        <fullName evidence="5">Magnesium chelatase family protein</fullName>
    </submittedName>
</protein>
<dbReference type="OrthoDB" id="9813147at2"/>
<sequence>MTLAIVYTRASIGLDAPLVTVEAHISNGLPGLTLVGLPETAVKEARDRVRSAMVNSGFEYPVKKMTVNLAPADLPKESGRYDLAIAIAILAASGQIPEQLLKDHEFLGELALSGDIRYVNGGIPAAQAAINQNRQLILSKDNQYQLSLLADSSVSFAASLLELCHYLHQKSTLSSNQQVIQHAYPSDHENDIRDIIGQEQGKRALEISAAGGHNLLLLGPPGTGKTMLAHRLITLLPPLTPQEALEVTALHSLSQTMETMDKWPKRPFRCPHHNTSMTALIGGGSLPKPGEISLAHHGILFLDELPEFTRSILDSLREPLESHQIVISRAKAKVCFPANFQLIAALNPSPTGHYQGEMSRTSPAKVLRYLSRVSGPFLDRFDLSIEIPLLPLGTLSQQTHQGETSKQIRLRVIEARNQQINRAGKINSQLTASETTKTCLLAAEDALFLENALIKLGLSIRAWHRILRVSRTIADLSYSPNIQREHLLEALGYRTMDKLLLHLQKQVS</sequence>
<evidence type="ECO:0000256" key="1">
    <source>
        <dbReference type="ARBA" id="ARBA00006354"/>
    </source>
</evidence>
<gene>
    <name evidence="5" type="ORF">EC835_1056</name>
</gene>
<dbReference type="InterPro" id="IPR000523">
    <property type="entry name" value="Mg_chelatse_chII-like_cat_dom"/>
</dbReference>
<dbReference type="InterPro" id="IPR003593">
    <property type="entry name" value="AAA+_ATPase"/>
</dbReference>
<dbReference type="Proteomes" id="UP000295055">
    <property type="component" value="Unassembled WGS sequence"/>
</dbReference>
<organism evidence="5 6">
    <name type="scientific">Providencia alcalifaciens</name>
    <dbReference type="NCBI Taxonomy" id="126385"/>
    <lineage>
        <taxon>Bacteria</taxon>
        <taxon>Pseudomonadati</taxon>
        <taxon>Pseudomonadota</taxon>
        <taxon>Gammaproteobacteria</taxon>
        <taxon>Enterobacterales</taxon>
        <taxon>Morganellaceae</taxon>
        <taxon>Providencia</taxon>
    </lineage>
</organism>
<dbReference type="InterPro" id="IPR014721">
    <property type="entry name" value="Ribsml_uS5_D2-typ_fold_subgr"/>
</dbReference>
<dbReference type="GO" id="GO:0005524">
    <property type="term" value="F:ATP binding"/>
    <property type="evidence" value="ECO:0007669"/>
    <property type="project" value="UniProtKB-KW"/>
</dbReference>
<dbReference type="Pfam" id="PF13335">
    <property type="entry name" value="Mg_chelatase_C"/>
    <property type="match status" value="1"/>
</dbReference>
<dbReference type="PANTHER" id="PTHR32039:SF7">
    <property type="entry name" value="COMPETENCE PROTEIN COMM"/>
    <property type="match status" value="1"/>
</dbReference>
<dbReference type="NCBIfam" id="TIGR00368">
    <property type="entry name" value="YifB family Mg chelatase-like AAA ATPase"/>
    <property type="match status" value="1"/>
</dbReference>
<dbReference type="InterPro" id="IPR001208">
    <property type="entry name" value="MCM_dom"/>
</dbReference>
<dbReference type="NCBIfam" id="NF007365">
    <property type="entry name" value="PRK09862.1"/>
    <property type="match status" value="1"/>
</dbReference>